<dbReference type="Proteomes" id="UP001057402">
    <property type="component" value="Chromosome 4"/>
</dbReference>
<proteinExistence type="predicted"/>
<evidence type="ECO:0000313" key="1">
    <source>
        <dbReference type="EMBL" id="KAI4371958.1"/>
    </source>
</evidence>
<reference evidence="2" key="1">
    <citation type="journal article" date="2023" name="Front. Plant Sci.">
        <title>Chromosomal-level genome assembly of Melastoma candidum provides insights into trichome evolution.</title>
        <authorList>
            <person name="Zhong Y."/>
            <person name="Wu W."/>
            <person name="Sun C."/>
            <person name="Zou P."/>
            <person name="Liu Y."/>
            <person name="Dai S."/>
            <person name="Zhou R."/>
        </authorList>
    </citation>
    <scope>NUCLEOTIDE SEQUENCE [LARGE SCALE GENOMIC DNA]</scope>
</reference>
<protein>
    <submittedName>
        <fullName evidence="1">Uncharacterized protein</fullName>
    </submittedName>
</protein>
<dbReference type="EMBL" id="CM042883">
    <property type="protein sequence ID" value="KAI4371958.1"/>
    <property type="molecule type" value="Genomic_DNA"/>
</dbReference>
<evidence type="ECO:0000313" key="2">
    <source>
        <dbReference type="Proteomes" id="UP001057402"/>
    </source>
</evidence>
<accession>A0ACB9R3B7</accession>
<comment type="caution">
    <text evidence="1">The sequence shown here is derived from an EMBL/GenBank/DDBJ whole genome shotgun (WGS) entry which is preliminary data.</text>
</comment>
<name>A0ACB9R3B7_9MYRT</name>
<gene>
    <name evidence="1" type="ORF">MLD38_010247</name>
</gene>
<keyword evidence="2" id="KW-1185">Reference proteome</keyword>
<sequence length="368" mass="41699">MFSFAKLDSNKHLRMEQVRRLIQDVATCAQDGRAVNIGQVSFRTTLNLLSNTVFSVDLEGSVGGSRIGELKELVANIMTEAGSPNIADFFPALKRWDPQGRKRRLEAYFGRMLDIFYEIMEKRMDGRGKDGWRRKDDVLEILLDICQDEDENAVDFVLIKHMFLDVFIAGTDTTSSTMEWAMTELLLSPEKLYKAQSELRDVTDKGNLVDESDLLCLPYLKAVITETFRLHPPVPFLLPRIAGEEKRVGEYVVPKGAQVLVNVWGMGRDPRVWGKNAEEFVPERFLGSQIDVKGRDFELLPFGAGRRICPGMQLAIRMLHVMLGSLLRNFNWKLEDSIAPEMLDMDERFGITVQRARPLEAVPSAVAA</sequence>
<organism evidence="1 2">
    <name type="scientific">Melastoma candidum</name>
    <dbReference type="NCBI Taxonomy" id="119954"/>
    <lineage>
        <taxon>Eukaryota</taxon>
        <taxon>Viridiplantae</taxon>
        <taxon>Streptophyta</taxon>
        <taxon>Embryophyta</taxon>
        <taxon>Tracheophyta</taxon>
        <taxon>Spermatophyta</taxon>
        <taxon>Magnoliopsida</taxon>
        <taxon>eudicotyledons</taxon>
        <taxon>Gunneridae</taxon>
        <taxon>Pentapetalae</taxon>
        <taxon>rosids</taxon>
        <taxon>malvids</taxon>
        <taxon>Myrtales</taxon>
        <taxon>Melastomataceae</taxon>
        <taxon>Melastomatoideae</taxon>
        <taxon>Melastomateae</taxon>
        <taxon>Melastoma</taxon>
    </lineage>
</organism>